<feature type="region of interest" description="Disordered" evidence="1">
    <location>
        <begin position="26"/>
        <end position="52"/>
    </location>
</feature>
<proteinExistence type="predicted"/>
<dbReference type="AlphaFoldDB" id="A0A9N9J529"/>
<sequence>MSQQQNALIKRASLYPLSFDDTIAQNNPIHGSRDRTSRTLTTHSHSQDSLLGCRGQDSYEERIARLEKGMINIQDDYLNDSPDEIDDIGTDTEQDYFEDIIPICEKSFPEEE</sequence>
<protein>
    <submittedName>
        <fullName evidence="2">7628_t:CDS:1</fullName>
    </submittedName>
</protein>
<gene>
    <name evidence="2" type="ORF">FCALED_LOCUS17237</name>
</gene>
<dbReference type="EMBL" id="CAJVPQ010025103">
    <property type="protein sequence ID" value="CAG8766122.1"/>
    <property type="molecule type" value="Genomic_DNA"/>
</dbReference>
<evidence type="ECO:0000256" key="1">
    <source>
        <dbReference type="SAM" id="MobiDB-lite"/>
    </source>
</evidence>
<evidence type="ECO:0000313" key="2">
    <source>
        <dbReference type="EMBL" id="CAG8766122.1"/>
    </source>
</evidence>
<name>A0A9N9J529_9GLOM</name>
<organism evidence="2 3">
    <name type="scientific">Funneliformis caledonium</name>
    <dbReference type="NCBI Taxonomy" id="1117310"/>
    <lineage>
        <taxon>Eukaryota</taxon>
        <taxon>Fungi</taxon>
        <taxon>Fungi incertae sedis</taxon>
        <taxon>Mucoromycota</taxon>
        <taxon>Glomeromycotina</taxon>
        <taxon>Glomeromycetes</taxon>
        <taxon>Glomerales</taxon>
        <taxon>Glomeraceae</taxon>
        <taxon>Funneliformis</taxon>
    </lineage>
</organism>
<keyword evidence="3" id="KW-1185">Reference proteome</keyword>
<comment type="caution">
    <text evidence="2">The sequence shown here is derived from an EMBL/GenBank/DDBJ whole genome shotgun (WGS) entry which is preliminary data.</text>
</comment>
<reference evidence="2" key="1">
    <citation type="submission" date="2021-06" db="EMBL/GenBank/DDBJ databases">
        <authorList>
            <person name="Kallberg Y."/>
            <person name="Tangrot J."/>
            <person name="Rosling A."/>
        </authorList>
    </citation>
    <scope>NUCLEOTIDE SEQUENCE</scope>
    <source>
        <strain evidence="2">UK204</strain>
    </source>
</reference>
<evidence type="ECO:0000313" key="3">
    <source>
        <dbReference type="Proteomes" id="UP000789570"/>
    </source>
</evidence>
<dbReference type="Proteomes" id="UP000789570">
    <property type="component" value="Unassembled WGS sequence"/>
</dbReference>
<accession>A0A9N9J529</accession>